<dbReference type="Gene3D" id="3.40.47.10">
    <property type="match status" value="1"/>
</dbReference>
<organism evidence="3 4">
    <name type="scientific">Amycolatopsis deserti</name>
    <dbReference type="NCBI Taxonomy" id="185696"/>
    <lineage>
        <taxon>Bacteria</taxon>
        <taxon>Bacillati</taxon>
        <taxon>Actinomycetota</taxon>
        <taxon>Actinomycetes</taxon>
        <taxon>Pseudonocardiales</taxon>
        <taxon>Pseudonocardiaceae</taxon>
        <taxon>Amycolatopsis</taxon>
    </lineage>
</organism>
<dbReference type="SUPFAM" id="SSF53901">
    <property type="entry name" value="Thiolase-like"/>
    <property type="match status" value="2"/>
</dbReference>
<protein>
    <submittedName>
        <fullName evidence="3">Thiolase</fullName>
    </submittedName>
</protein>
<dbReference type="InterPro" id="IPR020616">
    <property type="entry name" value="Thiolase_N"/>
</dbReference>
<dbReference type="PANTHER" id="PTHR42870">
    <property type="entry name" value="ACETYL-COA C-ACETYLTRANSFERASE"/>
    <property type="match status" value="1"/>
</dbReference>
<evidence type="ECO:0000259" key="2">
    <source>
        <dbReference type="Pfam" id="PF22691"/>
    </source>
</evidence>
<dbReference type="CDD" id="cd00829">
    <property type="entry name" value="SCP-x_thiolase"/>
    <property type="match status" value="1"/>
</dbReference>
<dbReference type="InterPro" id="IPR016039">
    <property type="entry name" value="Thiolase-like"/>
</dbReference>
<keyword evidence="4" id="KW-1185">Reference proteome</keyword>
<feature type="domain" description="Thiolase C-terminal" evidence="2">
    <location>
        <begin position="241"/>
        <end position="363"/>
    </location>
</feature>
<dbReference type="RefSeq" id="WP_191248024.1">
    <property type="nucleotide sequence ID" value="NZ_BNAU01000008.1"/>
</dbReference>
<dbReference type="InterPro" id="IPR055140">
    <property type="entry name" value="Thiolase_C_2"/>
</dbReference>
<accession>A0ABQ3JCN9</accession>
<evidence type="ECO:0000313" key="3">
    <source>
        <dbReference type="EMBL" id="GHF18675.1"/>
    </source>
</evidence>
<reference evidence="4" key="1">
    <citation type="journal article" date="2019" name="Int. J. Syst. Evol. Microbiol.">
        <title>The Global Catalogue of Microorganisms (GCM) 10K type strain sequencing project: providing services to taxonomists for standard genome sequencing and annotation.</title>
        <authorList>
            <consortium name="The Broad Institute Genomics Platform"/>
            <consortium name="The Broad Institute Genome Sequencing Center for Infectious Disease"/>
            <person name="Wu L."/>
            <person name="Ma J."/>
        </authorList>
    </citation>
    <scope>NUCLEOTIDE SEQUENCE [LARGE SCALE GENOMIC DNA]</scope>
    <source>
        <strain evidence="4">CGMCC 4.7677</strain>
    </source>
</reference>
<dbReference type="EMBL" id="BNAU01000008">
    <property type="protein sequence ID" value="GHF18675.1"/>
    <property type="molecule type" value="Genomic_DNA"/>
</dbReference>
<evidence type="ECO:0000259" key="1">
    <source>
        <dbReference type="Pfam" id="PF00108"/>
    </source>
</evidence>
<dbReference type="PIRSF" id="PIRSF000429">
    <property type="entry name" value="Ac-CoA_Ac_transf"/>
    <property type="match status" value="1"/>
</dbReference>
<proteinExistence type="predicted"/>
<dbReference type="Proteomes" id="UP000605897">
    <property type="component" value="Unassembled WGS sequence"/>
</dbReference>
<sequence length="381" mass="39502">MRHVFVAGAAVAPFGKHLGRGAADLGEQAVIDLLRSVNLPPGQVGAGFVGSVYGGSLVGQRVLQRAGISGPPVFTVENACASGASAVHLAWQAVASGAHDCAVAVGTENLSGFGGGALPLTTADAEIAQGVVMPATYAMRAQRYLYETGARVEDLCLVSVKNRRNGAKNPRAHFQAPVTLEQVLQSRPVADPLRLLHCCPNSDGAAAVLLCSPEFARELRTPLVRVRASVVRSGRFHTGFRDMTWPDITERTVRAAYEMSGLSPADLDLVELHDAFSIAELLHAEALGIAERGKAHRALADGEFDVDGRVAVSPSGGLLSRGHPVGATGVSQIGEAYWQLTGSAGDLQVPGATVALTHVTGGGIFGVDNGACSVHILTAED</sequence>
<dbReference type="Pfam" id="PF00108">
    <property type="entry name" value="Thiolase_N"/>
    <property type="match status" value="1"/>
</dbReference>
<evidence type="ECO:0000313" key="4">
    <source>
        <dbReference type="Proteomes" id="UP000605897"/>
    </source>
</evidence>
<name>A0ABQ3JCN9_9PSEU</name>
<dbReference type="InterPro" id="IPR002155">
    <property type="entry name" value="Thiolase"/>
</dbReference>
<dbReference type="PANTHER" id="PTHR42870:SF1">
    <property type="entry name" value="NON-SPECIFIC LIPID-TRANSFER PROTEIN-LIKE 2"/>
    <property type="match status" value="1"/>
</dbReference>
<comment type="caution">
    <text evidence="3">The sequence shown here is derived from an EMBL/GenBank/DDBJ whole genome shotgun (WGS) entry which is preliminary data.</text>
</comment>
<feature type="domain" description="Thiolase N-terminal" evidence="1">
    <location>
        <begin position="4"/>
        <end position="212"/>
    </location>
</feature>
<dbReference type="Pfam" id="PF22691">
    <property type="entry name" value="Thiolase_C_1"/>
    <property type="match status" value="1"/>
</dbReference>
<gene>
    <name evidence="3" type="ORF">GCM10017786_60540</name>
</gene>